<dbReference type="SUPFAM" id="SSF56672">
    <property type="entry name" value="DNA/RNA polymerases"/>
    <property type="match status" value="1"/>
</dbReference>
<keyword evidence="1" id="KW-0862">Zinc</keyword>
<protein>
    <recommendedName>
        <fullName evidence="3">C3H1-type domain-containing protein</fullName>
    </recommendedName>
</protein>
<keyword evidence="5" id="KW-1185">Reference proteome</keyword>
<dbReference type="AlphaFoldDB" id="A0A2B4RUL0"/>
<evidence type="ECO:0000313" key="5">
    <source>
        <dbReference type="Proteomes" id="UP000225706"/>
    </source>
</evidence>
<evidence type="ECO:0000256" key="2">
    <source>
        <dbReference type="SAM" id="MobiDB-lite"/>
    </source>
</evidence>
<sequence length="776" mass="87147">MDDLLAEPATPLQISEAVKRELSQVESIIQDLSPKNRKFEQPAVEQDRTIADLRNHNLQLELDLTRTILELLKLQRDSARNSCPTMVATEKSTKPDDNPTAKPTLKDLHQHPNGQLELKSLMDSLGDPILEGLTEEEQDPRCQLLEPTTSRASYLPPRISAIILHSSKISELAKCYPLPKVMQYDDLYLRMQFATNCKWGTDSQFISHQTLHRPDSFTVTTTRSPPRKPSRPVINPATGKQVCYDFQWRKGCRFDSSCRYDHVCIKPQCLGTHPQWQHQSAAIQDPPIVNPHSSAEISLNFTLTEELSGDISSISLHAGNIPPFTTHHPAECGESPLINAGPLSESMQQPKAAQVSTDLIFETWASELLHGPEIEFIQDSVQHGFHLLPPDSIVVHAFTQNNKSALRPSSKDQIEVQLVKGLQQDHFGIADHSHMPTIINALGAVPKKDSDEVRMIMDYSRPSTMNANSYIDLDHYKYVTVDDAANLCQPGCWLAKVDFKHAYRSVGYTVLAYLDDNLIIEPTQLHCKAALDMLLSLMETLGFTINWIKVVYPAQCLTFLGVEIDTVKCELRLPADRMSELLSLCKETTLKLNAPNCTFNDFLGSLTGQHVLSDGGRIFLRQLITLANSAKRSYHRIYLNLSARADLLWWTSLLPAHNCKTLSPSATPELHTPVLTDASLSGGGCVWDTDLMYVNWALDNPALYPLHINYKETFTIVLAAHRWAPLWSGYRVVIKFDSQVAAAILNKGSSRCPLIMAWIRSLFWLQLIHLPHSRID</sequence>
<feature type="domain" description="C3H1-type" evidence="3">
    <location>
        <begin position="237"/>
        <end position="265"/>
    </location>
</feature>
<dbReference type="Proteomes" id="UP000225706">
    <property type="component" value="Unassembled WGS sequence"/>
</dbReference>
<keyword evidence="1" id="KW-0479">Metal-binding</keyword>
<dbReference type="InterPro" id="IPR052055">
    <property type="entry name" value="Hepadnavirus_pol/RT"/>
</dbReference>
<dbReference type="EMBL" id="LSMT01000335">
    <property type="protein sequence ID" value="PFX19998.1"/>
    <property type="molecule type" value="Genomic_DNA"/>
</dbReference>
<dbReference type="InterPro" id="IPR000571">
    <property type="entry name" value="Znf_CCCH"/>
</dbReference>
<gene>
    <name evidence="4" type="ORF">AWC38_SpisGene15571</name>
</gene>
<accession>A0A2B4RUL0</accession>
<feature type="compositionally biased region" description="Basic and acidic residues" evidence="2">
    <location>
        <begin position="91"/>
        <end position="110"/>
    </location>
</feature>
<feature type="region of interest" description="Disordered" evidence="2">
    <location>
        <begin position="86"/>
        <end position="112"/>
    </location>
</feature>
<dbReference type="OrthoDB" id="6019648at2759"/>
<dbReference type="PROSITE" id="PS50103">
    <property type="entry name" value="ZF_C3H1"/>
    <property type="match status" value="1"/>
</dbReference>
<organism evidence="4 5">
    <name type="scientific">Stylophora pistillata</name>
    <name type="common">Smooth cauliflower coral</name>
    <dbReference type="NCBI Taxonomy" id="50429"/>
    <lineage>
        <taxon>Eukaryota</taxon>
        <taxon>Metazoa</taxon>
        <taxon>Cnidaria</taxon>
        <taxon>Anthozoa</taxon>
        <taxon>Hexacorallia</taxon>
        <taxon>Scleractinia</taxon>
        <taxon>Astrocoeniina</taxon>
        <taxon>Pocilloporidae</taxon>
        <taxon>Stylophora</taxon>
    </lineage>
</organism>
<evidence type="ECO:0000313" key="4">
    <source>
        <dbReference type="EMBL" id="PFX19998.1"/>
    </source>
</evidence>
<proteinExistence type="predicted"/>
<comment type="caution">
    <text evidence="4">The sequence shown here is derived from an EMBL/GenBank/DDBJ whole genome shotgun (WGS) entry which is preliminary data.</text>
</comment>
<keyword evidence="1" id="KW-0863">Zinc-finger</keyword>
<dbReference type="PANTHER" id="PTHR33050">
    <property type="entry name" value="REVERSE TRANSCRIPTASE DOMAIN-CONTAINING PROTEIN"/>
    <property type="match status" value="1"/>
</dbReference>
<evidence type="ECO:0000259" key="3">
    <source>
        <dbReference type="PROSITE" id="PS50103"/>
    </source>
</evidence>
<reference evidence="5" key="1">
    <citation type="journal article" date="2017" name="bioRxiv">
        <title>Comparative analysis of the genomes of Stylophora pistillata and Acropora digitifera provides evidence for extensive differences between species of corals.</title>
        <authorList>
            <person name="Voolstra C.R."/>
            <person name="Li Y."/>
            <person name="Liew Y.J."/>
            <person name="Baumgarten S."/>
            <person name="Zoccola D."/>
            <person name="Flot J.-F."/>
            <person name="Tambutte S."/>
            <person name="Allemand D."/>
            <person name="Aranda M."/>
        </authorList>
    </citation>
    <scope>NUCLEOTIDE SEQUENCE [LARGE SCALE GENOMIC DNA]</scope>
</reference>
<dbReference type="PANTHER" id="PTHR33050:SF8">
    <property type="entry name" value="REVERSE TRANSCRIPTASE DOMAIN-CONTAINING PROTEIN"/>
    <property type="match status" value="1"/>
</dbReference>
<dbReference type="Gene3D" id="3.30.70.270">
    <property type="match status" value="1"/>
</dbReference>
<dbReference type="InterPro" id="IPR043502">
    <property type="entry name" value="DNA/RNA_pol_sf"/>
</dbReference>
<evidence type="ECO:0000256" key="1">
    <source>
        <dbReference type="PROSITE-ProRule" id="PRU00723"/>
    </source>
</evidence>
<dbReference type="InterPro" id="IPR043128">
    <property type="entry name" value="Rev_trsase/Diguanyl_cyclase"/>
</dbReference>
<name>A0A2B4RUL0_STYPI</name>
<feature type="zinc finger region" description="C3H1-type" evidence="1">
    <location>
        <begin position="237"/>
        <end position="265"/>
    </location>
</feature>
<dbReference type="GO" id="GO:0008270">
    <property type="term" value="F:zinc ion binding"/>
    <property type="evidence" value="ECO:0007669"/>
    <property type="project" value="UniProtKB-KW"/>
</dbReference>